<organism evidence="3 4">
    <name type="scientific">Chelatococcus sambhunathii</name>
    <dbReference type="NCBI Taxonomy" id="363953"/>
    <lineage>
        <taxon>Bacteria</taxon>
        <taxon>Pseudomonadati</taxon>
        <taxon>Pseudomonadota</taxon>
        <taxon>Alphaproteobacteria</taxon>
        <taxon>Hyphomicrobiales</taxon>
        <taxon>Chelatococcaceae</taxon>
        <taxon>Chelatococcus</taxon>
    </lineage>
</organism>
<sequence>MTFFLKSALVAAGVLAGGAVAQGDPINRYTITGRSSAAAIAQDVPLNQTPRPAEAASSGSTPTGAAVDGSAPAAAPAKPRVVRYGLLGLSWRTE</sequence>
<protein>
    <submittedName>
        <fullName evidence="3">Uncharacterized protein</fullName>
    </submittedName>
</protein>
<feature type="chain" id="PRO_5047100434" evidence="2">
    <location>
        <begin position="22"/>
        <end position="94"/>
    </location>
</feature>
<evidence type="ECO:0000313" key="4">
    <source>
        <dbReference type="Proteomes" id="UP001181622"/>
    </source>
</evidence>
<proteinExistence type="predicted"/>
<gene>
    <name evidence="3" type="ORF">IHQ68_05295</name>
</gene>
<accession>A0ABU1DDM2</accession>
<evidence type="ECO:0000256" key="2">
    <source>
        <dbReference type="SAM" id="SignalP"/>
    </source>
</evidence>
<feature type="region of interest" description="Disordered" evidence="1">
    <location>
        <begin position="43"/>
        <end position="75"/>
    </location>
</feature>
<feature type="compositionally biased region" description="Low complexity" evidence="1">
    <location>
        <begin position="52"/>
        <end position="75"/>
    </location>
</feature>
<keyword evidence="4" id="KW-1185">Reference proteome</keyword>
<comment type="caution">
    <text evidence="3">The sequence shown here is derived from an EMBL/GenBank/DDBJ whole genome shotgun (WGS) entry which is preliminary data.</text>
</comment>
<dbReference type="RefSeq" id="WP_309389546.1">
    <property type="nucleotide sequence ID" value="NZ_JADBEO010000008.1"/>
</dbReference>
<feature type="signal peptide" evidence="2">
    <location>
        <begin position="1"/>
        <end position="21"/>
    </location>
</feature>
<evidence type="ECO:0000256" key="1">
    <source>
        <dbReference type="SAM" id="MobiDB-lite"/>
    </source>
</evidence>
<name>A0ABU1DDM2_9HYPH</name>
<dbReference type="EMBL" id="JADBEO010000008">
    <property type="protein sequence ID" value="MDR4306035.1"/>
    <property type="molecule type" value="Genomic_DNA"/>
</dbReference>
<dbReference type="Proteomes" id="UP001181622">
    <property type="component" value="Unassembled WGS sequence"/>
</dbReference>
<reference evidence="3" key="1">
    <citation type="submission" date="2020-10" db="EMBL/GenBank/DDBJ databases">
        <authorList>
            <person name="Abbas A."/>
            <person name="Razzaq R."/>
            <person name="Waqas M."/>
            <person name="Abbas N."/>
            <person name="Nielsen T.K."/>
            <person name="Hansen L.H."/>
            <person name="Hussain S."/>
            <person name="Shahid M."/>
        </authorList>
    </citation>
    <scope>NUCLEOTIDE SEQUENCE</scope>
    <source>
        <strain evidence="3">S14</strain>
    </source>
</reference>
<keyword evidence="2" id="KW-0732">Signal</keyword>
<evidence type="ECO:0000313" key="3">
    <source>
        <dbReference type="EMBL" id="MDR4306035.1"/>
    </source>
</evidence>